<dbReference type="AlphaFoldDB" id="A0A829ML09"/>
<comment type="caution">
    <text evidence="1">The sequence shown here is derived from an EMBL/GenBank/DDBJ whole genome shotgun (WGS) entry which is preliminary data.</text>
</comment>
<sequence length="71" mass="7802">MLLLPIVASQNLAVSGAETHKQSEQSAPKRLTECELLAGNIKLAGQRPNFVRHQLVKVKAFTPELAPWTQP</sequence>
<protein>
    <submittedName>
        <fullName evidence="1">Uncharacterized protein</fullName>
    </submittedName>
</protein>
<organism evidence="1 2">
    <name type="scientific">Mycobacteroides abscessus MAB_091912_2446</name>
    <dbReference type="NCBI Taxonomy" id="1335414"/>
    <lineage>
        <taxon>Bacteria</taxon>
        <taxon>Bacillati</taxon>
        <taxon>Actinomycetota</taxon>
        <taxon>Actinomycetes</taxon>
        <taxon>Mycobacteriales</taxon>
        <taxon>Mycobacteriaceae</taxon>
        <taxon>Mycobacteroides</taxon>
        <taxon>Mycobacteroides abscessus</taxon>
    </lineage>
</organism>
<name>A0A829ML09_9MYCO</name>
<gene>
    <name evidence="1" type="ORF">L833_2588</name>
</gene>
<proteinExistence type="predicted"/>
<evidence type="ECO:0000313" key="2">
    <source>
        <dbReference type="Proteomes" id="UP000018502"/>
    </source>
</evidence>
<dbReference type="Proteomes" id="UP000018502">
    <property type="component" value="Unassembled WGS sequence"/>
</dbReference>
<evidence type="ECO:0000313" key="1">
    <source>
        <dbReference type="EMBL" id="ESV65196.1"/>
    </source>
</evidence>
<accession>A0A829ML09</accession>
<dbReference type="EMBL" id="AYTF01000001">
    <property type="protein sequence ID" value="ESV65196.1"/>
    <property type="molecule type" value="Genomic_DNA"/>
</dbReference>
<reference evidence="1 2" key="1">
    <citation type="journal article" date="2014" name="Emerg. Infect. Dis.">
        <title>High-level Relatedness among Mycobacterium abscessus subsp. massiliense Strains from Widely Separated Outbreaks.</title>
        <authorList>
            <person name="Tettelin H."/>
            <person name="Davidson R.M."/>
            <person name="Agrawal S."/>
            <person name="Aitken M.L."/>
            <person name="Shallom S."/>
            <person name="Hasan N.A."/>
            <person name="Strong M."/>
            <person name="Nogueira de Moura V.C."/>
            <person name="De Groote M.A."/>
            <person name="Duarte R.S."/>
            <person name="Hine E."/>
            <person name="Parankush S."/>
            <person name="Su Q."/>
            <person name="Daugherty S.C."/>
            <person name="Fraser C.M."/>
            <person name="Brown-Elliott B.A."/>
            <person name="Wallace R.J.Jr."/>
            <person name="Holland S.M."/>
            <person name="Sampaio E.P."/>
            <person name="Olivier K.N."/>
            <person name="Jackson M."/>
            <person name="Zelazny A.M."/>
        </authorList>
    </citation>
    <scope>NUCLEOTIDE SEQUENCE [LARGE SCALE GENOMIC DNA]</scope>
    <source>
        <strain evidence="1 2">MAB_091912_2446</strain>
    </source>
</reference>